<dbReference type="EMBL" id="FQWD01000005">
    <property type="protein sequence ID" value="SHG92217.1"/>
    <property type="molecule type" value="Genomic_DNA"/>
</dbReference>
<evidence type="ECO:0000313" key="8">
    <source>
        <dbReference type="Proteomes" id="UP000184520"/>
    </source>
</evidence>
<evidence type="ECO:0000256" key="4">
    <source>
        <dbReference type="ARBA" id="ARBA00023159"/>
    </source>
</evidence>
<evidence type="ECO:0000313" key="7">
    <source>
        <dbReference type="EMBL" id="SHG92217.1"/>
    </source>
</evidence>
<organism evidence="7 8">
    <name type="scientific">Marisediminitalea aggregata</name>
    <dbReference type="NCBI Taxonomy" id="634436"/>
    <lineage>
        <taxon>Bacteria</taxon>
        <taxon>Pseudomonadati</taxon>
        <taxon>Pseudomonadota</taxon>
        <taxon>Gammaproteobacteria</taxon>
        <taxon>Alteromonadales</taxon>
        <taxon>Alteromonadaceae</taxon>
        <taxon>Marisediminitalea</taxon>
    </lineage>
</organism>
<dbReference type="GO" id="GO:2000142">
    <property type="term" value="P:regulation of DNA-templated transcription initiation"/>
    <property type="evidence" value="ECO:0007669"/>
    <property type="project" value="TreeGrafter"/>
</dbReference>
<accession>A0A1M5NRV9</accession>
<name>A0A1M5NRV9_9ALTE</name>
<dbReference type="GO" id="GO:0003700">
    <property type="term" value="F:DNA-binding transcription factor activity"/>
    <property type="evidence" value="ECO:0007669"/>
    <property type="project" value="InterPro"/>
</dbReference>
<dbReference type="PROSITE" id="PS50931">
    <property type="entry name" value="HTH_LYSR"/>
    <property type="match status" value="1"/>
</dbReference>
<dbReference type="Proteomes" id="UP000184520">
    <property type="component" value="Unassembled WGS sequence"/>
</dbReference>
<keyword evidence="2" id="KW-0805">Transcription regulation</keyword>
<protein>
    <submittedName>
        <fullName evidence="7">LysR family transcriptional regulator, transcriptional activator of nhaA</fullName>
    </submittedName>
</protein>
<dbReference type="RefSeq" id="WP_073324285.1">
    <property type="nucleotide sequence ID" value="NZ_FQWD01000005.1"/>
</dbReference>
<dbReference type="InterPro" id="IPR036388">
    <property type="entry name" value="WH-like_DNA-bd_sf"/>
</dbReference>
<keyword evidence="3" id="KW-0238">DNA-binding</keyword>
<evidence type="ECO:0000256" key="3">
    <source>
        <dbReference type="ARBA" id="ARBA00023125"/>
    </source>
</evidence>
<comment type="similarity">
    <text evidence="1">Belongs to the LysR transcriptional regulatory family.</text>
</comment>
<evidence type="ECO:0000256" key="5">
    <source>
        <dbReference type="ARBA" id="ARBA00023163"/>
    </source>
</evidence>
<reference evidence="8" key="1">
    <citation type="submission" date="2016-11" db="EMBL/GenBank/DDBJ databases">
        <authorList>
            <person name="Varghese N."/>
            <person name="Submissions S."/>
        </authorList>
    </citation>
    <scope>NUCLEOTIDE SEQUENCE [LARGE SCALE GENOMIC DNA]</scope>
    <source>
        <strain evidence="8">CGMCC 1.8995</strain>
    </source>
</reference>
<evidence type="ECO:0000256" key="2">
    <source>
        <dbReference type="ARBA" id="ARBA00023015"/>
    </source>
</evidence>
<dbReference type="Gene3D" id="1.10.10.10">
    <property type="entry name" value="Winged helix-like DNA-binding domain superfamily/Winged helix DNA-binding domain"/>
    <property type="match status" value="1"/>
</dbReference>
<dbReference type="SUPFAM" id="SSF53850">
    <property type="entry name" value="Periplasmic binding protein-like II"/>
    <property type="match status" value="1"/>
</dbReference>
<keyword evidence="8" id="KW-1185">Reference proteome</keyword>
<dbReference type="InterPro" id="IPR005119">
    <property type="entry name" value="LysR_subst-bd"/>
</dbReference>
<dbReference type="PANTHER" id="PTHR30293">
    <property type="entry name" value="TRANSCRIPTIONAL REGULATORY PROTEIN NAC-RELATED"/>
    <property type="match status" value="1"/>
</dbReference>
<keyword evidence="4" id="KW-0010">Activator</keyword>
<keyword evidence="5" id="KW-0804">Transcription</keyword>
<sequence>MTPVNFNQLYYFHMVAEHGSIARVSELLHITPQTISGQISALEDTIGAPLFTRQSRRLVPTELGHLVQRYATDIFQLGDELKAVLTQQHSQWQSFTVGITDVLPKTLVYEMLKPVLELPVKLVCREGELTSLLGELAVNKLDMVLADQPIQTGSHVKAYSHLVTESSMAVFATEQLAIELTNGFPESLTGKRFLLQGKKSLIRQKLLGWFSEMDIQPDIHAEFDDSALMLAFAQQGLGAFAAPELLSEHLKTQYNLIKVGTINRVTEQLYAISPERKLSHPAVVTLVKALRK</sequence>
<dbReference type="STRING" id="634436.SAMN05216361_3334"/>
<dbReference type="InterPro" id="IPR036390">
    <property type="entry name" value="WH_DNA-bd_sf"/>
</dbReference>
<dbReference type="Pfam" id="PF03466">
    <property type="entry name" value="LysR_substrate"/>
    <property type="match status" value="1"/>
</dbReference>
<proteinExistence type="inferred from homology"/>
<evidence type="ECO:0000256" key="1">
    <source>
        <dbReference type="ARBA" id="ARBA00009437"/>
    </source>
</evidence>
<feature type="domain" description="HTH lysR-type" evidence="6">
    <location>
        <begin position="4"/>
        <end position="61"/>
    </location>
</feature>
<dbReference type="SUPFAM" id="SSF46785">
    <property type="entry name" value="Winged helix' DNA-binding domain"/>
    <property type="match status" value="1"/>
</dbReference>
<gene>
    <name evidence="7" type="ORF">SAMN05216361_3334</name>
</gene>
<dbReference type="Gene3D" id="3.40.190.10">
    <property type="entry name" value="Periplasmic binding protein-like II"/>
    <property type="match status" value="2"/>
</dbReference>
<evidence type="ECO:0000259" key="6">
    <source>
        <dbReference type="PROSITE" id="PS50931"/>
    </source>
</evidence>
<dbReference type="NCBIfam" id="NF008284">
    <property type="entry name" value="PRK11062.1"/>
    <property type="match status" value="1"/>
</dbReference>
<dbReference type="OrthoDB" id="464481at2"/>
<dbReference type="AlphaFoldDB" id="A0A1M5NRV9"/>
<dbReference type="Pfam" id="PF00126">
    <property type="entry name" value="HTH_1"/>
    <property type="match status" value="1"/>
</dbReference>
<dbReference type="InterPro" id="IPR000847">
    <property type="entry name" value="LysR_HTH_N"/>
</dbReference>
<dbReference type="PANTHER" id="PTHR30293:SF2">
    <property type="entry name" value="TRANSCRIPTIONAL ACTIVATOR PROTEIN NHAR"/>
    <property type="match status" value="1"/>
</dbReference>
<dbReference type="GO" id="GO:0003677">
    <property type="term" value="F:DNA binding"/>
    <property type="evidence" value="ECO:0007669"/>
    <property type="project" value="UniProtKB-KW"/>
</dbReference>